<dbReference type="SUPFAM" id="SSF48317">
    <property type="entry name" value="Acid phosphatase/Vanadium-dependent haloperoxidase"/>
    <property type="match status" value="1"/>
</dbReference>
<gene>
    <name evidence="3" type="ORF">SAMN05421739_101170</name>
</gene>
<dbReference type="InterPro" id="IPR000326">
    <property type="entry name" value="PAP2/HPO"/>
</dbReference>
<keyword evidence="1" id="KW-0472">Membrane</keyword>
<dbReference type="PANTHER" id="PTHR14969">
    <property type="entry name" value="SPHINGOSINE-1-PHOSPHATE PHOSPHOHYDROLASE"/>
    <property type="match status" value="1"/>
</dbReference>
<dbReference type="SMART" id="SM00014">
    <property type="entry name" value="acidPPc"/>
    <property type="match status" value="1"/>
</dbReference>
<name>A0A1I2M6T4_9BACT</name>
<dbReference type="Proteomes" id="UP000198724">
    <property type="component" value="Unassembled WGS sequence"/>
</dbReference>
<dbReference type="CDD" id="cd03395">
    <property type="entry name" value="PAP2_like_4"/>
    <property type="match status" value="1"/>
</dbReference>
<dbReference type="STRING" id="1436961.SAMN05421739_101170"/>
<organism evidence="3 4">
    <name type="scientific">Pontibacter chinhatensis</name>
    <dbReference type="NCBI Taxonomy" id="1436961"/>
    <lineage>
        <taxon>Bacteria</taxon>
        <taxon>Pseudomonadati</taxon>
        <taxon>Bacteroidota</taxon>
        <taxon>Cytophagia</taxon>
        <taxon>Cytophagales</taxon>
        <taxon>Hymenobacteraceae</taxon>
        <taxon>Pontibacter</taxon>
    </lineage>
</organism>
<accession>A0A1I2M6T4</accession>
<feature type="transmembrane region" description="Helical" evidence="1">
    <location>
        <begin position="161"/>
        <end position="180"/>
    </location>
</feature>
<keyword evidence="1" id="KW-0812">Transmembrane</keyword>
<keyword evidence="1" id="KW-1133">Transmembrane helix</keyword>
<dbReference type="PANTHER" id="PTHR14969:SF13">
    <property type="entry name" value="AT30094P"/>
    <property type="match status" value="1"/>
</dbReference>
<dbReference type="AlphaFoldDB" id="A0A1I2M6T4"/>
<sequence length="191" mass="21887">MLETLKQLDRELFISLNGMHSPIWDTIMVFMSDKYVWIPFYLGLIGYLVWRYKRKSIAMILLVIISIGLADFVASGIMKPYFMRLRPCHDPALADVINIVRNCGGKFGFISSHAANTFALAVFFSMVLPHRYLIFKVLLVTWAVIVTYSRIYLGVHYPSDVLLGALLGSLLAYLASLVYFRVIDRYAYFHA</sequence>
<dbReference type="RefSeq" id="WP_092098083.1">
    <property type="nucleotide sequence ID" value="NZ_FOOT01000001.1"/>
</dbReference>
<proteinExistence type="predicted"/>
<evidence type="ECO:0000313" key="4">
    <source>
        <dbReference type="Proteomes" id="UP000198724"/>
    </source>
</evidence>
<protein>
    <submittedName>
        <fullName evidence="3">Undecaprenyl-diphosphatase</fullName>
    </submittedName>
</protein>
<dbReference type="Gene3D" id="1.20.144.10">
    <property type="entry name" value="Phosphatidic acid phosphatase type 2/haloperoxidase"/>
    <property type="match status" value="1"/>
</dbReference>
<evidence type="ECO:0000313" key="3">
    <source>
        <dbReference type="EMBL" id="SFF86600.1"/>
    </source>
</evidence>
<dbReference type="EMBL" id="FOOT01000001">
    <property type="protein sequence ID" value="SFF86600.1"/>
    <property type="molecule type" value="Genomic_DNA"/>
</dbReference>
<dbReference type="OrthoDB" id="9789113at2"/>
<dbReference type="InterPro" id="IPR036938">
    <property type="entry name" value="PAP2/HPO_sf"/>
</dbReference>
<feature type="transmembrane region" description="Helical" evidence="1">
    <location>
        <begin position="34"/>
        <end position="50"/>
    </location>
</feature>
<feature type="transmembrane region" description="Helical" evidence="1">
    <location>
        <begin position="57"/>
        <end position="77"/>
    </location>
</feature>
<evidence type="ECO:0000259" key="2">
    <source>
        <dbReference type="SMART" id="SM00014"/>
    </source>
</evidence>
<evidence type="ECO:0000256" key="1">
    <source>
        <dbReference type="SAM" id="Phobius"/>
    </source>
</evidence>
<reference evidence="4" key="1">
    <citation type="submission" date="2016-10" db="EMBL/GenBank/DDBJ databases">
        <authorList>
            <person name="Varghese N."/>
            <person name="Submissions S."/>
        </authorList>
    </citation>
    <scope>NUCLEOTIDE SEQUENCE [LARGE SCALE GENOMIC DNA]</scope>
    <source>
        <strain evidence="4">LP51</strain>
    </source>
</reference>
<keyword evidence="4" id="KW-1185">Reference proteome</keyword>
<dbReference type="Pfam" id="PF01569">
    <property type="entry name" value="PAP2"/>
    <property type="match status" value="1"/>
</dbReference>
<feature type="domain" description="Phosphatidic acid phosphatase type 2/haloperoxidase" evidence="2">
    <location>
        <begin position="59"/>
        <end position="176"/>
    </location>
</feature>
<feature type="transmembrane region" description="Helical" evidence="1">
    <location>
        <begin position="133"/>
        <end position="155"/>
    </location>
</feature>